<dbReference type="AlphaFoldDB" id="A0A653CGV2"/>
<accession>A0A653CGV2</accession>
<feature type="compositionally biased region" description="Basic and acidic residues" evidence="1">
    <location>
        <begin position="82"/>
        <end position="91"/>
    </location>
</feature>
<feature type="region of interest" description="Disordered" evidence="1">
    <location>
        <begin position="57"/>
        <end position="177"/>
    </location>
</feature>
<name>A0A653CGV2_CALMS</name>
<evidence type="ECO:0000313" key="2">
    <source>
        <dbReference type="EMBL" id="VEN47142.1"/>
    </source>
</evidence>
<evidence type="ECO:0000313" key="3">
    <source>
        <dbReference type="Proteomes" id="UP000410492"/>
    </source>
</evidence>
<dbReference type="OrthoDB" id="69964at2759"/>
<proteinExistence type="predicted"/>
<feature type="non-terminal residue" evidence="2">
    <location>
        <position position="177"/>
    </location>
</feature>
<sequence length="177" mass="18862">KRFKCSPSVDRRASISDGLRRSGRSEKCGLEMKNRTRTVGRCGQCCKVRQEAVQQALAQAMQNRHKPSMPMPSKRTSVMARSPDRDRHDSAESSSDEDSLATEDPVGGAPDGGGGGGGGTPDRPSRHGAFPAPAPLRHQQRRVAAAAPARRPSTATGAARTLDEGGHHRHLAQLSPV</sequence>
<dbReference type="Proteomes" id="UP000410492">
    <property type="component" value="Unassembled WGS sequence"/>
</dbReference>
<protein>
    <submittedName>
        <fullName evidence="2">Uncharacterized protein</fullName>
    </submittedName>
</protein>
<feature type="compositionally biased region" description="Low complexity" evidence="1">
    <location>
        <begin position="142"/>
        <end position="160"/>
    </location>
</feature>
<gene>
    <name evidence="2" type="ORF">CALMAC_LOCUS9003</name>
</gene>
<feature type="compositionally biased region" description="Basic and acidic residues" evidence="1">
    <location>
        <begin position="9"/>
        <end position="23"/>
    </location>
</feature>
<feature type="non-terminal residue" evidence="2">
    <location>
        <position position="1"/>
    </location>
</feature>
<keyword evidence="3" id="KW-1185">Reference proteome</keyword>
<reference evidence="2 3" key="1">
    <citation type="submission" date="2019-01" db="EMBL/GenBank/DDBJ databases">
        <authorList>
            <person name="Sayadi A."/>
        </authorList>
    </citation>
    <scope>NUCLEOTIDE SEQUENCE [LARGE SCALE GENOMIC DNA]</scope>
</reference>
<organism evidence="2 3">
    <name type="scientific">Callosobruchus maculatus</name>
    <name type="common">Southern cowpea weevil</name>
    <name type="synonym">Pulse bruchid</name>
    <dbReference type="NCBI Taxonomy" id="64391"/>
    <lineage>
        <taxon>Eukaryota</taxon>
        <taxon>Metazoa</taxon>
        <taxon>Ecdysozoa</taxon>
        <taxon>Arthropoda</taxon>
        <taxon>Hexapoda</taxon>
        <taxon>Insecta</taxon>
        <taxon>Pterygota</taxon>
        <taxon>Neoptera</taxon>
        <taxon>Endopterygota</taxon>
        <taxon>Coleoptera</taxon>
        <taxon>Polyphaga</taxon>
        <taxon>Cucujiformia</taxon>
        <taxon>Chrysomeloidea</taxon>
        <taxon>Chrysomelidae</taxon>
        <taxon>Bruchinae</taxon>
        <taxon>Bruchini</taxon>
        <taxon>Callosobruchus</taxon>
    </lineage>
</organism>
<feature type="region of interest" description="Disordered" evidence="1">
    <location>
        <begin position="1"/>
        <end position="23"/>
    </location>
</feature>
<evidence type="ECO:0000256" key="1">
    <source>
        <dbReference type="SAM" id="MobiDB-lite"/>
    </source>
</evidence>
<dbReference type="EMBL" id="CAACVG010007804">
    <property type="protein sequence ID" value="VEN47142.1"/>
    <property type="molecule type" value="Genomic_DNA"/>
</dbReference>
<feature type="compositionally biased region" description="Gly residues" evidence="1">
    <location>
        <begin position="109"/>
        <end position="120"/>
    </location>
</feature>